<dbReference type="InterPro" id="IPR015422">
    <property type="entry name" value="PyrdxlP-dep_Trfase_small"/>
</dbReference>
<organism evidence="6 7">
    <name type="scientific">Falsibacillus pallidus</name>
    <dbReference type="NCBI Taxonomy" id="493781"/>
    <lineage>
        <taxon>Bacteria</taxon>
        <taxon>Bacillati</taxon>
        <taxon>Bacillota</taxon>
        <taxon>Bacilli</taxon>
        <taxon>Bacillales</taxon>
        <taxon>Bacillaceae</taxon>
        <taxon>Falsibacillus</taxon>
    </lineage>
</organism>
<dbReference type="GO" id="GO:0030170">
    <property type="term" value="F:pyridoxal phosphate binding"/>
    <property type="evidence" value="ECO:0007669"/>
    <property type="project" value="InterPro"/>
</dbReference>
<dbReference type="RefSeq" id="WP_114745397.1">
    <property type="nucleotide sequence ID" value="NZ_QQAY01000004.1"/>
</dbReference>
<evidence type="ECO:0000256" key="4">
    <source>
        <dbReference type="ARBA" id="ARBA00022898"/>
    </source>
</evidence>
<comment type="similarity">
    <text evidence="1 5">Belongs to the class-III pyridoxal-phosphate-dependent aminotransferase family.</text>
</comment>
<dbReference type="EMBL" id="QQAY01000004">
    <property type="protein sequence ID" value="RDI43088.1"/>
    <property type="molecule type" value="Genomic_DNA"/>
</dbReference>
<evidence type="ECO:0000313" key="6">
    <source>
        <dbReference type="EMBL" id="RDI43088.1"/>
    </source>
</evidence>
<dbReference type="PANTHER" id="PTHR43094">
    <property type="entry name" value="AMINOTRANSFERASE"/>
    <property type="match status" value="1"/>
</dbReference>
<dbReference type="Pfam" id="PF00202">
    <property type="entry name" value="Aminotran_3"/>
    <property type="match status" value="1"/>
</dbReference>
<dbReference type="Gene3D" id="3.90.1150.10">
    <property type="entry name" value="Aspartate Aminotransferase, domain 1"/>
    <property type="match status" value="1"/>
</dbReference>
<accession>A0A370GH07</accession>
<dbReference type="FunFam" id="3.40.640.10:FF:000014">
    <property type="entry name" value="Adenosylmethionine-8-amino-7-oxononanoate aminotransferase, probable"/>
    <property type="match status" value="1"/>
</dbReference>
<evidence type="ECO:0000256" key="2">
    <source>
        <dbReference type="ARBA" id="ARBA00022576"/>
    </source>
</evidence>
<dbReference type="InterPro" id="IPR015421">
    <property type="entry name" value="PyrdxlP-dep_Trfase_major"/>
</dbReference>
<evidence type="ECO:0000313" key="7">
    <source>
        <dbReference type="Proteomes" id="UP000255326"/>
    </source>
</evidence>
<dbReference type="NCBIfam" id="NF005375">
    <property type="entry name" value="PRK06917.1"/>
    <property type="match status" value="1"/>
</dbReference>
<dbReference type="OrthoDB" id="9807885at2"/>
<evidence type="ECO:0000256" key="3">
    <source>
        <dbReference type="ARBA" id="ARBA00022679"/>
    </source>
</evidence>
<dbReference type="PROSITE" id="PS00600">
    <property type="entry name" value="AA_TRANSFER_CLASS_3"/>
    <property type="match status" value="1"/>
</dbReference>
<keyword evidence="7" id="KW-1185">Reference proteome</keyword>
<comment type="caution">
    <text evidence="6">The sequence shown here is derived from an EMBL/GenBank/DDBJ whole genome shotgun (WGS) entry which is preliminary data.</text>
</comment>
<dbReference type="InterPro" id="IPR015424">
    <property type="entry name" value="PyrdxlP-dep_Trfase"/>
</dbReference>
<dbReference type="AlphaFoldDB" id="A0A370GH07"/>
<keyword evidence="4 5" id="KW-0663">Pyridoxal phosphate</keyword>
<evidence type="ECO:0000256" key="5">
    <source>
        <dbReference type="RuleBase" id="RU003560"/>
    </source>
</evidence>
<dbReference type="GO" id="GO:0008483">
    <property type="term" value="F:transaminase activity"/>
    <property type="evidence" value="ECO:0007669"/>
    <property type="project" value="UniProtKB-KW"/>
</dbReference>
<dbReference type="InterPro" id="IPR049704">
    <property type="entry name" value="Aminotrans_3_PPA_site"/>
</dbReference>
<evidence type="ECO:0000256" key="1">
    <source>
        <dbReference type="ARBA" id="ARBA00008954"/>
    </source>
</evidence>
<dbReference type="InterPro" id="IPR005814">
    <property type="entry name" value="Aminotrans_3"/>
</dbReference>
<gene>
    <name evidence="6" type="ORF">DFR59_104139</name>
</gene>
<dbReference type="SUPFAM" id="SSF53383">
    <property type="entry name" value="PLP-dependent transferases"/>
    <property type="match status" value="1"/>
</dbReference>
<dbReference type="CDD" id="cd00610">
    <property type="entry name" value="OAT_like"/>
    <property type="match status" value="1"/>
</dbReference>
<keyword evidence="2" id="KW-0032">Aminotransferase</keyword>
<dbReference type="PANTHER" id="PTHR43094:SF1">
    <property type="entry name" value="AMINOTRANSFERASE CLASS-III"/>
    <property type="match status" value="1"/>
</dbReference>
<sequence length="454" mass="49829">MPRSHLIKPLLDGEYAEVDYGKGIYIYDVEGKEYLDACSGAVTANIGHGRSEVIQAMQNQAEKIAFVYRSQFTSKAAEELASWLSEKSDGHLNSAFFVNSGSEATETAIKIALQYWLEKGMPKKTKVISRWMSYHGITMGALSMSGHPARREKFSSILEDWPVFEPPYCYRCPYGKEYPSCQLHCASYLETIIKRLGEENIACIIVEPVIGAAGGAITPPEGYYKKIKALCDKYDILFVADEVMTGCGRTGKMLALDHWGVKPDIAALGKGLGAGYAPIAAAVVSDKVMKPIWDGTKSIMSGHTFSANPLSCATALAVLKLIDEEKWMDMVEEKGQYLDASLQKLSKQFNFIGEIRGKGLLIGLEFVKDCVTKESFSPGGAFTHKVVSAANENGLLLYPAASGIDGRSGDAVIIAPPINITKREIDELVRRLRKTFESLEKNHVESGDEHEETI</sequence>
<keyword evidence="3" id="KW-0808">Transferase</keyword>
<protein>
    <submittedName>
        <fullName evidence="6">N(6)-acetyl-beta-lysine transaminase</fullName>
    </submittedName>
</protein>
<dbReference type="Gene3D" id="3.40.640.10">
    <property type="entry name" value="Type I PLP-dependent aspartate aminotransferase-like (Major domain)"/>
    <property type="match status" value="1"/>
</dbReference>
<proteinExistence type="inferred from homology"/>
<reference evidence="6 7" key="1">
    <citation type="submission" date="2018-07" db="EMBL/GenBank/DDBJ databases">
        <title>Genomic Encyclopedia of Type Strains, Phase IV (KMG-IV): sequencing the most valuable type-strain genomes for metagenomic binning, comparative biology and taxonomic classification.</title>
        <authorList>
            <person name="Goeker M."/>
        </authorList>
    </citation>
    <scope>NUCLEOTIDE SEQUENCE [LARGE SCALE GENOMIC DNA]</scope>
    <source>
        <strain evidence="6 7">DSM 25281</strain>
    </source>
</reference>
<dbReference type="Proteomes" id="UP000255326">
    <property type="component" value="Unassembled WGS sequence"/>
</dbReference>
<name>A0A370GH07_9BACI</name>